<keyword evidence="5" id="KW-1015">Disulfide bond</keyword>
<keyword evidence="4" id="KW-0708">Seed storage protein</keyword>
<organism evidence="9">
    <name type="scientific">Eucalyptus grandis</name>
    <name type="common">Flooded gum</name>
    <dbReference type="NCBI Taxonomy" id="71139"/>
    <lineage>
        <taxon>Eukaryota</taxon>
        <taxon>Viridiplantae</taxon>
        <taxon>Streptophyta</taxon>
        <taxon>Embryophyta</taxon>
        <taxon>Tracheophyta</taxon>
        <taxon>Spermatophyta</taxon>
        <taxon>Magnoliopsida</taxon>
        <taxon>eudicotyledons</taxon>
        <taxon>Gunneridae</taxon>
        <taxon>Pentapetalae</taxon>
        <taxon>rosids</taxon>
        <taxon>malvids</taxon>
        <taxon>Myrtales</taxon>
        <taxon>Myrtaceae</taxon>
        <taxon>Myrtoideae</taxon>
        <taxon>Eucalypteae</taxon>
        <taxon>Eucalyptus</taxon>
    </lineage>
</organism>
<dbReference type="InterPro" id="IPR006044">
    <property type="entry name" value="11S_seedstore_pln"/>
</dbReference>
<feature type="compositionally biased region" description="Acidic residues" evidence="6">
    <location>
        <begin position="273"/>
        <end position="288"/>
    </location>
</feature>
<dbReference type="Gene3D" id="2.60.120.10">
    <property type="entry name" value="Jelly Rolls"/>
    <property type="match status" value="2"/>
</dbReference>
<accession>A0A059D2L7</accession>
<feature type="region of interest" description="Disordered" evidence="6">
    <location>
        <begin position="116"/>
        <end position="149"/>
    </location>
</feature>
<evidence type="ECO:0000256" key="2">
    <source>
        <dbReference type="ARBA" id="ARBA00022729"/>
    </source>
</evidence>
<evidence type="ECO:0000313" key="9">
    <source>
        <dbReference type="EMBL" id="KCW84739.1"/>
    </source>
</evidence>
<dbReference type="InterPro" id="IPR006045">
    <property type="entry name" value="Cupin_1"/>
</dbReference>
<feature type="region of interest" description="Disordered" evidence="6">
    <location>
        <begin position="204"/>
        <end position="224"/>
    </location>
</feature>
<reference evidence="9" key="1">
    <citation type="submission" date="2013-07" db="EMBL/GenBank/DDBJ databases">
        <title>The genome of Eucalyptus grandis.</title>
        <authorList>
            <person name="Schmutz J."/>
            <person name="Hayes R."/>
            <person name="Myburg A."/>
            <person name="Tuskan G."/>
            <person name="Grattapaglia D."/>
            <person name="Rokhsar D.S."/>
        </authorList>
    </citation>
    <scope>NUCLEOTIDE SEQUENCE</scope>
    <source>
        <tissue evidence="9">Leaf extractions</tissue>
    </source>
</reference>
<dbReference type="SUPFAM" id="SSF51182">
    <property type="entry name" value="RmlC-like cupins"/>
    <property type="match status" value="1"/>
</dbReference>
<dbReference type="FunFam" id="2.60.120.10:FF:000073">
    <property type="entry name" value="Glycinin G1"/>
    <property type="match status" value="1"/>
</dbReference>
<dbReference type="KEGG" id="egr:104434839"/>
<protein>
    <recommendedName>
        <fullName evidence="8">Cupin type-1 domain-containing protein</fullName>
    </recommendedName>
</protein>
<dbReference type="OMA" id="EGMSMIR"/>
<dbReference type="CDD" id="cd02243">
    <property type="entry name" value="cupin_11S_legumin_C"/>
    <property type="match status" value="1"/>
</dbReference>
<dbReference type="PANTHER" id="PTHR31189:SF54">
    <property type="entry name" value="11S GLOBULIN SEED STORAGE PROTEIN 2-LIKE"/>
    <property type="match status" value="1"/>
</dbReference>
<sequence>MANSRLAFLAATLCLLVHVAFGKGYATAGLSEAQQCRLQRIRATQPDERIESEGGVTELWSEDDEQFQCAGVAAIRNVLRPNALFLPEFINAPRLVFIEQGRGLLGITYPGCAETYHSEQSSGSSSERGRRWQGEGQQGEGGSRDQHQKVHRIRRGDIIAIPEGALHWCHNDGNEELIAVSVVDLNNQGNQLDQRLRAFFLAGGEGGQGRQQGQQSRRRQSGRYNSQNIFRAFDTEILAESFNVPIEIAQKLQQQSNRGIMINVREKMRVVAPDEDEEYDEEYDEEQEERMRRRRGPLTSQNGFEETFEETFCTMKIKQNIDIRREADVFSRQAGRVNIVNMHKLPILRYMDMSAERGRLLPNALYSPHWSMTDHRIVYVTRGDAHVQIVGQNGQNVFDEQASEGSMFVIPQFFTSIIRAGSSGFEWISFKTSSQPMKSPLAGYTSVFRALPIQVITNSFQMSPRDAQELKYNREHQTFLLSPSRQSRSMS</sequence>
<feature type="domain" description="Cupin type-1" evidence="8">
    <location>
        <begin position="319"/>
        <end position="468"/>
    </location>
</feature>
<proteinExistence type="inferred from homology"/>
<dbReference type="InterPro" id="IPR011051">
    <property type="entry name" value="RmlC_Cupin_sf"/>
</dbReference>
<dbReference type="Gramene" id="KCW84739">
    <property type="protein sequence ID" value="KCW84739"/>
    <property type="gene ID" value="EUGRSUZ_B01553"/>
</dbReference>
<dbReference type="PANTHER" id="PTHR31189">
    <property type="entry name" value="OS03G0336100 PROTEIN-RELATED"/>
    <property type="match status" value="1"/>
</dbReference>
<dbReference type="eggNOG" id="ENOG502QQZ3">
    <property type="taxonomic scope" value="Eukaryota"/>
</dbReference>
<dbReference type="CDD" id="cd02242">
    <property type="entry name" value="cupin_11S_legumin_N"/>
    <property type="match status" value="1"/>
</dbReference>
<comment type="similarity">
    <text evidence="1">Belongs to the 11S seed storage protein (globulins) family.</text>
</comment>
<dbReference type="InParanoid" id="A0A059D2L7"/>
<feature type="chain" id="PRO_5001575809" description="Cupin type-1 domain-containing protein" evidence="7">
    <location>
        <begin position="23"/>
        <end position="491"/>
    </location>
</feature>
<evidence type="ECO:0000256" key="7">
    <source>
        <dbReference type="SAM" id="SignalP"/>
    </source>
</evidence>
<evidence type="ECO:0000256" key="3">
    <source>
        <dbReference type="ARBA" id="ARBA00022761"/>
    </source>
</evidence>
<evidence type="ECO:0000256" key="5">
    <source>
        <dbReference type="ARBA" id="ARBA00023157"/>
    </source>
</evidence>
<name>A0A059D2L7_EUCGR</name>
<dbReference type="STRING" id="71139.A0A059D2L7"/>
<evidence type="ECO:0000259" key="8">
    <source>
        <dbReference type="SMART" id="SM00835"/>
    </source>
</evidence>
<evidence type="ECO:0000256" key="4">
    <source>
        <dbReference type="ARBA" id="ARBA00023129"/>
    </source>
</evidence>
<dbReference type="Pfam" id="PF00190">
    <property type="entry name" value="Cupin_1"/>
    <property type="match status" value="2"/>
</dbReference>
<feature type="signal peptide" evidence="7">
    <location>
        <begin position="1"/>
        <end position="22"/>
    </location>
</feature>
<dbReference type="GO" id="GO:0010431">
    <property type="term" value="P:seed maturation"/>
    <property type="evidence" value="ECO:0007669"/>
    <property type="project" value="UniProtKB-ARBA"/>
</dbReference>
<dbReference type="EMBL" id="KK198754">
    <property type="protein sequence ID" value="KCW84739.1"/>
    <property type="molecule type" value="Genomic_DNA"/>
</dbReference>
<dbReference type="InterPro" id="IPR014710">
    <property type="entry name" value="RmlC-like_jellyroll"/>
</dbReference>
<evidence type="ECO:0000256" key="1">
    <source>
        <dbReference type="ARBA" id="ARBA00007178"/>
    </source>
</evidence>
<keyword evidence="2 7" id="KW-0732">Signal</keyword>
<dbReference type="OrthoDB" id="1903982at2759"/>
<dbReference type="GO" id="GO:0045735">
    <property type="term" value="F:nutrient reservoir activity"/>
    <property type="evidence" value="ECO:0007669"/>
    <property type="project" value="UniProtKB-KW"/>
</dbReference>
<gene>
    <name evidence="9" type="ORF">EUGRSUZ_B01553</name>
</gene>
<dbReference type="PRINTS" id="PR00439">
    <property type="entry name" value="11SGLOBULIN"/>
</dbReference>
<dbReference type="AlphaFoldDB" id="A0A059D2L7"/>
<feature type="domain" description="Cupin type-1" evidence="8">
    <location>
        <begin position="41"/>
        <end position="250"/>
    </location>
</feature>
<dbReference type="InterPro" id="IPR050253">
    <property type="entry name" value="Seed_Storage-Functional"/>
</dbReference>
<dbReference type="SMART" id="SM00835">
    <property type="entry name" value="Cupin_1"/>
    <property type="match status" value="2"/>
</dbReference>
<feature type="region of interest" description="Disordered" evidence="6">
    <location>
        <begin position="273"/>
        <end position="294"/>
    </location>
</feature>
<evidence type="ECO:0000256" key="6">
    <source>
        <dbReference type="SAM" id="MobiDB-lite"/>
    </source>
</evidence>
<keyword evidence="3" id="KW-0758">Storage protein</keyword>